<accession>A0ACC1BWS0</accession>
<keyword evidence="2" id="KW-1185">Reference proteome</keyword>
<organism evidence="1 2">
    <name type="scientific">Pistacia atlantica</name>
    <dbReference type="NCBI Taxonomy" id="434234"/>
    <lineage>
        <taxon>Eukaryota</taxon>
        <taxon>Viridiplantae</taxon>
        <taxon>Streptophyta</taxon>
        <taxon>Embryophyta</taxon>
        <taxon>Tracheophyta</taxon>
        <taxon>Spermatophyta</taxon>
        <taxon>Magnoliopsida</taxon>
        <taxon>eudicotyledons</taxon>
        <taxon>Gunneridae</taxon>
        <taxon>Pentapetalae</taxon>
        <taxon>rosids</taxon>
        <taxon>malvids</taxon>
        <taxon>Sapindales</taxon>
        <taxon>Anacardiaceae</taxon>
        <taxon>Pistacia</taxon>
    </lineage>
</organism>
<dbReference type="EMBL" id="CM047899">
    <property type="protein sequence ID" value="KAJ0103597.1"/>
    <property type="molecule type" value="Genomic_DNA"/>
</dbReference>
<sequence>MRLCLILLHAYHLFFVIKSVTKLVGLCDDRRRSWKKRMKPLSDHYSKLKPKEIVRRISDEDLDDDGDLLQLASESSEKSNNNLKKRKVSEEIPSKPTDSLTKDSVDSSSNRETPTDSGSQGDSKLPRKTPLVRISVIRKPTEASDTKVAAKSESKQLESTGLLSLCQNYDSDDE</sequence>
<proteinExistence type="predicted"/>
<protein>
    <submittedName>
        <fullName evidence="1">Uncharacterized protein</fullName>
    </submittedName>
</protein>
<gene>
    <name evidence="1" type="ORF">Patl1_05038</name>
</gene>
<evidence type="ECO:0000313" key="2">
    <source>
        <dbReference type="Proteomes" id="UP001164250"/>
    </source>
</evidence>
<reference evidence="2" key="1">
    <citation type="journal article" date="2023" name="G3 (Bethesda)">
        <title>Genome assembly and association tests identify interacting loci associated with vigor, precocity, and sex in interspecific pistachio rootstocks.</title>
        <authorList>
            <person name="Palmer W."/>
            <person name="Jacygrad E."/>
            <person name="Sagayaradj S."/>
            <person name="Cavanaugh K."/>
            <person name="Han R."/>
            <person name="Bertier L."/>
            <person name="Beede B."/>
            <person name="Kafkas S."/>
            <person name="Golino D."/>
            <person name="Preece J."/>
            <person name="Michelmore R."/>
        </authorList>
    </citation>
    <scope>NUCLEOTIDE SEQUENCE [LARGE SCALE GENOMIC DNA]</scope>
</reference>
<evidence type="ECO:0000313" key="1">
    <source>
        <dbReference type="EMBL" id="KAJ0103597.1"/>
    </source>
</evidence>
<comment type="caution">
    <text evidence="1">The sequence shown here is derived from an EMBL/GenBank/DDBJ whole genome shotgun (WGS) entry which is preliminary data.</text>
</comment>
<dbReference type="Proteomes" id="UP001164250">
    <property type="component" value="Chromosome 3"/>
</dbReference>
<name>A0ACC1BWS0_9ROSI</name>